<evidence type="ECO:0000313" key="3">
    <source>
        <dbReference type="Proteomes" id="UP000253094"/>
    </source>
</evidence>
<evidence type="ECO:0000313" key="2">
    <source>
        <dbReference type="EMBL" id="RCG33305.1"/>
    </source>
</evidence>
<organism evidence="2 3">
    <name type="scientific">Sphaerisporangium album</name>
    <dbReference type="NCBI Taxonomy" id="509200"/>
    <lineage>
        <taxon>Bacteria</taxon>
        <taxon>Bacillati</taxon>
        <taxon>Actinomycetota</taxon>
        <taxon>Actinomycetes</taxon>
        <taxon>Streptosporangiales</taxon>
        <taxon>Streptosporangiaceae</taxon>
        <taxon>Sphaerisporangium</taxon>
    </lineage>
</organism>
<name>A0A367FUN0_9ACTN</name>
<accession>A0A367FUN0</accession>
<dbReference type="AlphaFoldDB" id="A0A367FUN0"/>
<gene>
    <name evidence="2" type="ORF">DQ384_02470</name>
</gene>
<dbReference type="InterPro" id="IPR052944">
    <property type="entry name" value="Sporulation_related"/>
</dbReference>
<dbReference type="PANTHER" id="PTHR37507">
    <property type="entry name" value="SPORULATION PROTEIN YDCC"/>
    <property type="match status" value="1"/>
</dbReference>
<dbReference type="EMBL" id="QOIL01000001">
    <property type="protein sequence ID" value="RCG33305.1"/>
    <property type="molecule type" value="Genomic_DNA"/>
</dbReference>
<feature type="compositionally biased region" description="Low complexity" evidence="1">
    <location>
        <begin position="290"/>
        <end position="305"/>
    </location>
</feature>
<dbReference type="Gene3D" id="2.50.20.10">
    <property type="entry name" value="Lipoprotein localisation LolA/LolB/LppX"/>
    <property type="match status" value="1"/>
</dbReference>
<reference evidence="2 3" key="1">
    <citation type="submission" date="2018-06" db="EMBL/GenBank/DDBJ databases">
        <title>Sphaerisporangium craniellae sp. nov., isolated from a marine sponge in the South China Sea.</title>
        <authorList>
            <person name="Li L."/>
        </authorList>
    </citation>
    <scope>NUCLEOTIDE SEQUENCE [LARGE SCALE GENOMIC DNA]</scope>
    <source>
        <strain evidence="2 3">CCTCC AA 208026</strain>
    </source>
</reference>
<feature type="compositionally biased region" description="Basic and acidic residues" evidence="1">
    <location>
        <begin position="271"/>
        <end position="281"/>
    </location>
</feature>
<dbReference type="PANTHER" id="PTHR37507:SF2">
    <property type="entry name" value="SPORULATION PROTEIN YDCC"/>
    <property type="match status" value="1"/>
</dbReference>
<dbReference type="SUPFAM" id="SSF89392">
    <property type="entry name" value="Prokaryotic lipoproteins and lipoprotein localization factors"/>
    <property type="match status" value="1"/>
</dbReference>
<dbReference type="InterPro" id="IPR029046">
    <property type="entry name" value="LolA/LolB/LppX"/>
</dbReference>
<evidence type="ECO:0000256" key="1">
    <source>
        <dbReference type="SAM" id="MobiDB-lite"/>
    </source>
</evidence>
<protein>
    <submittedName>
        <fullName evidence="2">DUF2092 domain-containing protein</fullName>
    </submittedName>
</protein>
<proteinExistence type="predicted"/>
<comment type="caution">
    <text evidence="2">The sequence shown here is derived from an EMBL/GenBank/DDBJ whole genome shotgun (WGS) entry which is preliminary data.</text>
</comment>
<sequence>MQSTWRRARAVRWAVPVAAFVVVGAAVGAGPVIAAVQGDPALPDRTAAQLLAEVAKTAQHQQPPAMSGTVVETASLGLPSLPLPSGTSSSPLSLLSGSHTLKVWYGGDGRLRLALPGQMSETDVISDGKGSAWLWESATNTVTRFTLPEGVKGDKGKEAEAAHTALPTATTPQDLADRLLKAADESTAVTVENGQHIAGRAAYQLVLTPKDSTSLVDRVTLALDGETYIPLRVQIFAKGAAEPAFEVGFTQVSFSAPAPENFAFTPPAGAKVKEQKPEAAKPGEPWSKDGAAGHAAPGAEAARAGARTHGSGWGTVAEVPFSLADLSKQQNGPRGGGDPAQMIESVLKSAKQVSGTWGSGKVITTKLVSVLLTDDGRLFAGAVTPEALVQAAGRK</sequence>
<dbReference type="Proteomes" id="UP000253094">
    <property type="component" value="Unassembled WGS sequence"/>
</dbReference>
<keyword evidence="3" id="KW-1185">Reference proteome</keyword>
<dbReference type="RefSeq" id="WP_114026967.1">
    <property type="nucleotide sequence ID" value="NZ_QOIL01000001.1"/>
</dbReference>
<feature type="region of interest" description="Disordered" evidence="1">
    <location>
        <begin position="270"/>
        <end position="310"/>
    </location>
</feature>
<dbReference type="OrthoDB" id="4822274at2"/>